<feature type="domain" description="HTH arsR-type" evidence="4">
    <location>
        <begin position="1"/>
        <end position="95"/>
    </location>
</feature>
<dbReference type="EMBL" id="LPXL01000023">
    <property type="protein sequence ID" value="KZD03705.1"/>
    <property type="molecule type" value="Genomic_DNA"/>
</dbReference>
<dbReference type="InterPro" id="IPR011991">
    <property type="entry name" value="ArsR-like_HTH"/>
</dbReference>
<keyword evidence="1" id="KW-0805">Transcription regulation</keyword>
<reference evidence="5 6" key="1">
    <citation type="submission" date="2015-12" db="EMBL/GenBank/DDBJ databases">
        <title>Genome sequence of Thalassospira xiamenensis MCCC 1A03005.</title>
        <authorList>
            <person name="Lu L."/>
            <person name="Lai Q."/>
            <person name="Shao Z."/>
            <person name="Qian P."/>
        </authorList>
    </citation>
    <scope>NUCLEOTIDE SEQUENCE [LARGE SCALE GENOMIC DNA]</scope>
    <source>
        <strain evidence="5 6">MCCC 1A03005</strain>
    </source>
</reference>
<gene>
    <name evidence="5" type="ORF">AUP40_01230</name>
</gene>
<keyword evidence="6" id="KW-1185">Reference proteome</keyword>
<protein>
    <submittedName>
        <fullName evidence="5">Transcriptional regulator</fullName>
    </submittedName>
</protein>
<sequence>MKEKDIAPAFAALGHEARLKIYRQLIKAGDGGLNIGDIGRLIGLPASTLAHHLGALVQAGLVHQEKQGREVINRADYDVMQRVVGFMMDECCAGVDLDGENPARADGNLETT</sequence>
<evidence type="ECO:0000313" key="6">
    <source>
        <dbReference type="Proteomes" id="UP000076167"/>
    </source>
</evidence>
<dbReference type="InterPro" id="IPR051011">
    <property type="entry name" value="Metal_resp_trans_reg"/>
</dbReference>
<dbReference type="InterPro" id="IPR036390">
    <property type="entry name" value="WH_DNA-bd_sf"/>
</dbReference>
<dbReference type="SUPFAM" id="SSF46785">
    <property type="entry name" value="Winged helix' DNA-binding domain"/>
    <property type="match status" value="1"/>
</dbReference>
<dbReference type="SMART" id="SM00418">
    <property type="entry name" value="HTH_ARSR"/>
    <property type="match status" value="1"/>
</dbReference>
<dbReference type="Proteomes" id="UP000076167">
    <property type="component" value="Unassembled WGS sequence"/>
</dbReference>
<dbReference type="Pfam" id="PF12840">
    <property type="entry name" value="HTH_20"/>
    <property type="match status" value="1"/>
</dbReference>
<dbReference type="InterPro" id="IPR001845">
    <property type="entry name" value="HTH_ArsR_DNA-bd_dom"/>
</dbReference>
<dbReference type="PROSITE" id="PS50987">
    <property type="entry name" value="HTH_ARSR_2"/>
    <property type="match status" value="1"/>
</dbReference>
<evidence type="ECO:0000256" key="3">
    <source>
        <dbReference type="ARBA" id="ARBA00023163"/>
    </source>
</evidence>
<proteinExistence type="predicted"/>
<dbReference type="NCBIfam" id="NF033788">
    <property type="entry name" value="HTH_metalloreg"/>
    <property type="match status" value="1"/>
</dbReference>
<dbReference type="Gene3D" id="1.10.10.10">
    <property type="entry name" value="Winged helix-like DNA-binding domain superfamily/Winged helix DNA-binding domain"/>
    <property type="match status" value="1"/>
</dbReference>
<accession>A0ABR5Y316</accession>
<organism evidence="5 6">
    <name type="scientific">Thalassospira xiamenensis</name>
    <dbReference type="NCBI Taxonomy" id="220697"/>
    <lineage>
        <taxon>Bacteria</taxon>
        <taxon>Pseudomonadati</taxon>
        <taxon>Pseudomonadota</taxon>
        <taxon>Alphaproteobacteria</taxon>
        <taxon>Rhodospirillales</taxon>
        <taxon>Thalassospiraceae</taxon>
        <taxon>Thalassospira</taxon>
    </lineage>
</organism>
<comment type="caution">
    <text evidence="5">The sequence shown here is derived from an EMBL/GenBank/DDBJ whole genome shotgun (WGS) entry which is preliminary data.</text>
</comment>
<dbReference type="PRINTS" id="PR00778">
    <property type="entry name" value="HTHARSR"/>
</dbReference>
<evidence type="ECO:0000256" key="2">
    <source>
        <dbReference type="ARBA" id="ARBA00023125"/>
    </source>
</evidence>
<name>A0ABR5Y316_9PROT</name>
<evidence type="ECO:0000259" key="4">
    <source>
        <dbReference type="PROSITE" id="PS50987"/>
    </source>
</evidence>
<keyword evidence="3" id="KW-0804">Transcription</keyword>
<dbReference type="InterPro" id="IPR036388">
    <property type="entry name" value="WH-like_DNA-bd_sf"/>
</dbReference>
<dbReference type="PANTHER" id="PTHR43132:SF2">
    <property type="entry name" value="ARSENICAL RESISTANCE OPERON REPRESSOR ARSR-RELATED"/>
    <property type="match status" value="1"/>
</dbReference>
<keyword evidence="2" id="KW-0238">DNA-binding</keyword>
<dbReference type="PANTHER" id="PTHR43132">
    <property type="entry name" value="ARSENICAL RESISTANCE OPERON REPRESSOR ARSR-RELATED"/>
    <property type="match status" value="1"/>
</dbReference>
<evidence type="ECO:0000313" key="5">
    <source>
        <dbReference type="EMBL" id="KZD03705.1"/>
    </source>
</evidence>
<dbReference type="RefSeq" id="WP_063093712.1">
    <property type="nucleotide sequence ID" value="NZ_DFMA01000012.1"/>
</dbReference>
<evidence type="ECO:0000256" key="1">
    <source>
        <dbReference type="ARBA" id="ARBA00023015"/>
    </source>
</evidence>
<dbReference type="CDD" id="cd00090">
    <property type="entry name" value="HTH_ARSR"/>
    <property type="match status" value="1"/>
</dbReference>